<proteinExistence type="predicted"/>
<accession>A0A4V2VU86</accession>
<dbReference type="EMBL" id="SMBZ01000019">
    <property type="protein sequence ID" value="TCV13703.1"/>
    <property type="molecule type" value="Genomic_DNA"/>
</dbReference>
<dbReference type="AlphaFoldDB" id="A0A4V2VU86"/>
<dbReference type="RefSeq" id="WP_132777669.1">
    <property type="nucleotide sequence ID" value="NZ_SMBZ01000019.1"/>
</dbReference>
<protein>
    <recommendedName>
        <fullName evidence="3">Thiol-activated cytolysin</fullName>
    </recommendedName>
</protein>
<sequence length="341" mass="38812">MLNKLSIIIYAIAFIFCFSCTKSKPDPPVKIDSTKKEVDETGIINGSKIIKKGTVVEISDFKIYDDNAENFYIGSLWNLKDTSKFLNIIPIPNKELKYTKTSIFSPSNFSADIANFVPSYNEMFSYAKKFTVGSSTLSSLNNSSFFDYATLQYYIANRNDYEIIKSLVAVNDSTYIRKKYGIVNHSKLEYLTLFTDIVEFSANYDQSFVKKVKSENINPHYLSSVTFGFEYALYAESDSTKASFNRVLEKLLNKTSLNRIDEEVLKASNLLIYRRDSANKDSFIKYAKGMSEIKGAVDEFLKINSDSALAVKYPLSFTLTSLDDFSSLKYNLKFDVIVKEQ</sequence>
<reference evidence="1 2" key="1">
    <citation type="submission" date="2019-03" db="EMBL/GenBank/DDBJ databases">
        <title>Genomic Encyclopedia of Type Strains, Phase IV (KMG-IV): sequencing the most valuable type-strain genomes for metagenomic binning, comparative biology and taxonomic classification.</title>
        <authorList>
            <person name="Goeker M."/>
        </authorList>
    </citation>
    <scope>NUCLEOTIDE SEQUENCE [LARGE SCALE GENOMIC DNA]</scope>
    <source>
        <strain evidence="1 2">DSM 22362</strain>
    </source>
</reference>
<name>A0A4V2VU86_9SPHI</name>
<gene>
    <name evidence="1" type="ORF">EDC17_101959</name>
</gene>
<comment type="caution">
    <text evidence="1">The sequence shown here is derived from an EMBL/GenBank/DDBJ whole genome shotgun (WGS) entry which is preliminary data.</text>
</comment>
<evidence type="ECO:0000313" key="2">
    <source>
        <dbReference type="Proteomes" id="UP000295197"/>
    </source>
</evidence>
<evidence type="ECO:0000313" key="1">
    <source>
        <dbReference type="EMBL" id="TCV13703.1"/>
    </source>
</evidence>
<evidence type="ECO:0008006" key="3">
    <source>
        <dbReference type="Google" id="ProtNLM"/>
    </source>
</evidence>
<dbReference type="OrthoDB" id="697969at2"/>
<organism evidence="1 2">
    <name type="scientific">Sphingobacterium alimentarium</name>
    <dbReference type="NCBI Taxonomy" id="797292"/>
    <lineage>
        <taxon>Bacteria</taxon>
        <taxon>Pseudomonadati</taxon>
        <taxon>Bacteroidota</taxon>
        <taxon>Sphingobacteriia</taxon>
        <taxon>Sphingobacteriales</taxon>
        <taxon>Sphingobacteriaceae</taxon>
        <taxon>Sphingobacterium</taxon>
    </lineage>
</organism>
<keyword evidence="2" id="KW-1185">Reference proteome</keyword>
<dbReference type="Proteomes" id="UP000295197">
    <property type="component" value="Unassembled WGS sequence"/>
</dbReference>